<evidence type="ECO:0000256" key="10">
    <source>
        <dbReference type="RuleBase" id="RU362022"/>
    </source>
</evidence>
<evidence type="ECO:0000256" key="9">
    <source>
        <dbReference type="ARBA" id="ARBA00023136"/>
    </source>
</evidence>
<feature type="transmembrane region" description="Helical" evidence="10">
    <location>
        <begin position="155"/>
        <end position="175"/>
    </location>
</feature>
<keyword evidence="12" id="KW-1185">Reference proteome</keyword>
<dbReference type="PANTHER" id="PTHR12714">
    <property type="entry name" value="PROTEIN-S ISOPRENYLCYSTEINE O-METHYLTRANSFERASE"/>
    <property type="match status" value="1"/>
</dbReference>
<reference evidence="11" key="1">
    <citation type="submission" date="2022-06" db="EMBL/GenBank/DDBJ databases">
        <title>Complete genome sequences of two strains of the flax pathogen Septoria linicola.</title>
        <authorList>
            <person name="Lapalu N."/>
            <person name="Simon A."/>
            <person name="Demenou B."/>
            <person name="Paumier D."/>
            <person name="Guillot M.-P."/>
            <person name="Gout L."/>
            <person name="Valade R."/>
        </authorList>
    </citation>
    <scope>NUCLEOTIDE SEQUENCE</scope>
    <source>
        <strain evidence="11">SE15195</strain>
    </source>
</reference>
<proteinExistence type="inferred from homology"/>
<evidence type="ECO:0000256" key="1">
    <source>
        <dbReference type="ARBA" id="ARBA00004141"/>
    </source>
</evidence>
<dbReference type="AlphaFoldDB" id="A0A9Q9AUK7"/>
<accession>A0A9Q9AUK7</accession>
<dbReference type="GO" id="GO:0004671">
    <property type="term" value="F:protein C-terminal S-isoprenylcysteine carboxyl O-methyltransferase activity"/>
    <property type="evidence" value="ECO:0007669"/>
    <property type="project" value="UniProtKB-EC"/>
</dbReference>
<evidence type="ECO:0000256" key="7">
    <source>
        <dbReference type="ARBA" id="ARBA00022692"/>
    </source>
</evidence>
<dbReference type="EMBL" id="CP099421">
    <property type="protein sequence ID" value="USW52408.1"/>
    <property type="molecule type" value="Genomic_DNA"/>
</dbReference>
<dbReference type="GO" id="GO:0005789">
    <property type="term" value="C:endoplasmic reticulum membrane"/>
    <property type="evidence" value="ECO:0007669"/>
    <property type="project" value="UniProtKB-SubCell"/>
</dbReference>
<keyword evidence="5" id="KW-0808">Transferase</keyword>
<dbReference type="OrthoDB" id="422086at2759"/>
<evidence type="ECO:0000313" key="12">
    <source>
        <dbReference type="Proteomes" id="UP001056384"/>
    </source>
</evidence>
<keyword evidence="4 10" id="KW-0489">Methyltransferase</keyword>
<feature type="transmembrane region" description="Helical" evidence="10">
    <location>
        <begin position="255"/>
        <end position="272"/>
    </location>
</feature>
<sequence>MARLSASSSSSAWANVVNGNISAPSTTTSPITPTSAWSIEDDVDVTLRPVEADDDLPVFDGEEAIDTRAVPMDDSLYPRGSRDLSFIGLQAFALGSVFAACIFGTILAIILDSPWWRLSAFFATLAVFHFLEYYTTARYNTEAVRAESFLLYSNGIHYFIAHTCATLELIVGRLFPEYGNALVHPGMISGGLALILIGQGVRSFAMAQAGPSFNHIIARQRKDTHKLVTHGFYSVFRHPAYFGFFWWAIGTQFLIGNKICVIGYAAALHHFFRGRIIGEEKYLVNFFGDKYIEYKNKTGTMIPFIR</sequence>
<dbReference type="EC" id="2.1.1.100" evidence="3 10"/>
<evidence type="ECO:0000256" key="2">
    <source>
        <dbReference type="ARBA" id="ARBA00009140"/>
    </source>
</evidence>
<dbReference type="Pfam" id="PF04140">
    <property type="entry name" value="ICMT"/>
    <property type="match status" value="1"/>
</dbReference>
<dbReference type="PROSITE" id="PS51564">
    <property type="entry name" value="SAM_ICMT"/>
    <property type="match status" value="1"/>
</dbReference>
<comment type="similarity">
    <text evidence="2 10">Belongs to the class VI-like SAM-binding methyltransferase superfamily. Isoprenylcysteine carboxyl methyltransferase family.</text>
</comment>
<evidence type="ECO:0000313" key="11">
    <source>
        <dbReference type="EMBL" id="USW52408.1"/>
    </source>
</evidence>
<dbReference type="InterPro" id="IPR007269">
    <property type="entry name" value="ICMT_MeTrfase"/>
</dbReference>
<evidence type="ECO:0000256" key="4">
    <source>
        <dbReference type="ARBA" id="ARBA00022603"/>
    </source>
</evidence>
<keyword evidence="10" id="KW-0256">Endoplasmic reticulum</keyword>
<name>A0A9Q9AUK7_9PEZI</name>
<comment type="catalytic activity">
    <reaction evidence="10">
        <text>[protein]-C-terminal S-[(2E,6E)-farnesyl]-L-cysteine + S-adenosyl-L-methionine = [protein]-C-terminal S-[(2E,6E)-farnesyl]-L-cysteine methyl ester + S-adenosyl-L-homocysteine</text>
        <dbReference type="Rhea" id="RHEA:21672"/>
        <dbReference type="Rhea" id="RHEA-COMP:12125"/>
        <dbReference type="Rhea" id="RHEA-COMP:12126"/>
        <dbReference type="ChEBI" id="CHEBI:57856"/>
        <dbReference type="ChEBI" id="CHEBI:59789"/>
        <dbReference type="ChEBI" id="CHEBI:90510"/>
        <dbReference type="ChEBI" id="CHEBI:90511"/>
        <dbReference type="EC" id="2.1.1.100"/>
    </reaction>
</comment>
<keyword evidence="7 10" id="KW-0812">Transmembrane</keyword>
<feature type="transmembrane region" description="Helical" evidence="10">
    <location>
        <begin position="115"/>
        <end position="134"/>
    </location>
</feature>
<keyword evidence="9 10" id="KW-0472">Membrane</keyword>
<dbReference type="PANTHER" id="PTHR12714:SF9">
    <property type="entry name" value="PROTEIN-S-ISOPRENYLCYSTEINE O-METHYLTRANSFERASE"/>
    <property type="match status" value="1"/>
</dbReference>
<evidence type="ECO:0000256" key="5">
    <source>
        <dbReference type="ARBA" id="ARBA00022679"/>
    </source>
</evidence>
<feature type="transmembrane region" description="Helical" evidence="10">
    <location>
        <begin position="86"/>
        <end position="109"/>
    </location>
</feature>
<dbReference type="Proteomes" id="UP001056384">
    <property type="component" value="Chromosome 4"/>
</dbReference>
<feature type="transmembrane region" description="Helical" evidence="10">
    <location>
        <begin position="227"/>
        <end position="249"/>
    </location>
</feature>
<protein>
    <recommendedName>
        <fullName evidence="3 10">Protein-S-isoprenylcysteine O-methyltransferase</fullName>
        <ecNumber evidence="3 10">2.1.1.100</ecNumber>
    </recommendedName>
</protein>
<dbReference type="GO" id="GO:0032259">
    <property type="term" value="P:methylation"/>
    <property type="evidence" value="ECO:0007669"/>
    <property type="project" value="UniProtKB-KW"/>
</dbReference>
<evidence type="ECO:0000256" key="3">
    <source>
        <dbReference type="ARBA" id="ARBA00012151"/>
    </source>
</evidence>
<keyword evidence="6 10" id="KW-0949">S-adenosyl-L-methionine</keyword>
<evidence type="ECO:0000256" key="6">
    <source>
        <dbReference type="ARBA" id="ARBA00022691"/>
    </source>
</evidence>
<evidence type="ECO:0000256" key="8">
    <source>
        <dbReference type="ARBA" id="ARBA00022989"/>
    </source>
</evidence>
<organism evidence="11 12">
    <name type="scientific">Septoria linicola</name>
    <dbReference type="NCBI Taxonomy" id="215465"/>
    <lineage>
        <taxon>Eukaryota</taxon>
        <taxon>Fungi</taxon>
        <taxon>Dikarya</taxon>
        <taxon>Ascomycota</taxon>
        <taxon>Pezizomycotina</taxon>
        <taxon>Dothideomycetes</taxon>
        <taxon>Dothideomycetidae</taxon>
        <taxon>Mycosphaerellales</taxon>
        <taxon>Mycosphaerellaceae</taxon>
        <taxon>Septoria</taxon>
    </lineage>
</organism>
<gene>
    <name evidence="11" type="ORF">Slin15195_G057270</name>
</gene>
<comment type="subcellular location">
    <subcellularLocation>
        <location evidence="10">Endoplasmic reticulum membrane</location>
        <topology evidence="10">Multi-pass membrane protein</topology>
    </subcellularLocation>
    <subcellularLocation>
        <location evidence="1">Membrane</location>
        <topology evidence="1">Multi-pass membrane protein</topology>
    </subcellularLocation>
</comment>
<dbReference type="Gene3D" id="1.20.120.1630">
    <property type="match status" value="1"/>
</dbReference>
<dbReference type="InterPro" id="IPR025770">
    <property type="entry name" value="PPMT_MeTrfase"/>
</dbReference>
<feature type="transmembrane region" description="Helical" evidence="10">
    <location>
        <begin position="187"/>
        <end position="207"/>
    </location>
</feature>
<keyword evidence="8 10" id="KW-1133">Transmembrane helix</keyword>